<keyword evidence="2" id="KW-1185">Reference proteome</keyword>
<gene>
    <name evidence="1" type="ORF">GCM10022235_00760</name>
</gene>
<dbReference type="EMBL" id="BAABAA010000001">
    <property type="protein sequence ID" value="GAA3537154.1"/>
    <property type="molecule type" value="Genomic_DNA"/>
</dbReference>
<protein>
    <submittedName>
        <fullName evidence="1">Uncharacterized protein</fullName>
    </submittedName>
</protein>
<proteinExistence type="predicted"/>
<comment type="caution">
    <text evidence="1">The sequence shown here is derived from an EMBL/GenBank/DDBJ whole genome shotgun (WGS) entry which is preliminary data.</text>
</comment>
<organism evidence="1 2">
    <name type="scientific">Kribbella ginsengisoli</name>
    <dbReference type="NCBI Taxonomy" id="363865"/>
    <lineage>
        <taxon>Bacteria</taxon>
        <taxon>Bacillati</taxon>
        <taxon>Actinomycetota</taxon>
        <taxon>Actinomycetes</taxon>
        <taxon>Propionibacteriales</taxon>
        <taxon>Kribbellaceae</taxon>
        <taxon>Kribbella</taxon>
    </lineage>
</organism>
<evidence type="ECO:0000313" key="1">
    <source>
        <dbReference type="EMBL" id="GAA3537154.1"/>
    </source>
</evidence>
<accession>A0ABP6VK12</accession>
<sequence>MLTAELAKPQSAHMVLALATGRIGVNDVPRWRPRDDQFVRNDSWGASYDSTIVTTDGAPAIRGSLQYLMPHHMLSTVTAVVDAEIDFERCQPDISVPNPLSLTQIVNFFATAWAIAFDILPLALGNPSAPADSAGRPRVSLHIISEHPSSNGEGRTLRLADLVDLSPFGMTHKQQLGRLDIGVLGRAALPDSEALLVVRQALARVAEDAGFDAADLVQW</sequence>
<evidence type="ECO:0000313" key="2">
    <source>
        <dbReference type="Proteomes" id="UP001501222"/>
    </source>
</evidence>
<dbReference type="Proteomes" id="UP001501222">
    <property type="component" value="Unassembled WGS sequence"/>
</dbReference>
<reference evidence="2" key="1">
    <citation type="journal article" date="2019" name="Int. J. Syst. Evol. Microbiol.">
        <title>The Global Catalogue of Microorganisms (GCM) 10K type strain sequencing project: providing services to taxonomists for standard genome sequencing and annotation.</title>
        <authorList>
            <consortium name="The Broad Institute Genomics Platform"/>
            <consortium name="The Broad Institute Genome Sequencing Center for Infectious Disease"/>
            <person name="Wu L."/>
            <person name="Ma J."/>
        </authorList>
    </citation>
    <scope>NUCLEOTIDE SEQUENCE [LARGE SCALE GENOMIC DNA]</scope>
    <source>
        <strain evidence="2">JCM 16928</strain>
    </source>
</reference>
<name>A0ABP6VK12_9ACTN</name>
<dbReference type="RefSeq" id="WP_344836047.1">
    <property type="nucleotide sequence ID" value="NZ_BAABAA010000001.1"/>
</dbReference>